<accession>U2FPC1</accession>
<reference evidence="2 3" key="1">
    <citation type="journal article" date="2011" name="J. Bacteriol.">
        <title>Genome sequence of Salinisphaera shabanensis, a gammaproteobacterium from the harsh, variable environment of the brine-seawater interface of the Shaban Deep in the Red Sea.</title>
        <authorList>
            <person name="Antunes A."/>
            <person name="Alam I."/>
            <person name="Bajic V.B."/>
            <person name="Stingl U."/>
        </authorList>
    </citation>
    <scope>NUCLEOTIDE SEQUENCE [LARGE SCALE GENOMIC DNA]</scope>
    <source>
        <strain evidence="2 3">E1L3A</strain>
    </source>
</reference>
<proteinExistence type="predicted"/>
<keyword evidence="3" id="KW-1185">Reference proteome</keyword>
<protein>
    <submittedName>
        <fullName evidence="2">Uncharacterized protein</fullName>
    </submittedName>
</protein>
<comment type="caution">
    <text evidence="2">The sequence shown here is derived from an EMBL/GenBank/DDBJ whole genome shotgun (WGS) entry which is preliminary data.</text>
</comment>
<gene>
    <name evidence="2" type="ORF">SSPSH_003076</name>
</gene>
<feature type="region of interest" description="Disordered" evidence="1">
    <location>
        <begin position="54"/>
        <end position="77"/>
    </location>
</feature>
<dbReference type="AlphaFoldDB" id="U2FPC1"/>
<evidence type="ECO:0000256" key="1">
    <source>
        <dbReference type="SAM" id="MobiDB-lite"/>
    </source>
</evidence>
<name>U2FPC1_9GAMM</name>
<sequence>MITENGHCTLAEVSNAAQDAERVRSAIDEVTHEPEATLVIDGVEAVEQSVECGSGTVDVADTESRQDSPQKRRKHTV</sequence>
<organism evidence="2 3">
    <name type="scientific">Salinisphaera shabanensis E1L3A</name>
    <dbReference type="NCBI Taxonomy" id="1033802"/>
    <lineage>
        <taxon>Bacteria</taxon>
        <taxon>Pseudomonadati</taxon>
        <taxon>Pseudomonadota</taxon>
        <taxon>Gammaproteobacteria</taxon>
        <taxon>Salinisphaerales</taxon>
        <taxon>Salinisphaeraceae</taxon>
        <taxon>Salinisphaera</taxon>
    </lineage>
</organism>
<reference evidence="2 3" key="2">
    <citation type="journal article" date="2013" name="PLoS ONE">
        <title>INDIGO - INtegrated Data Warehouse of MIcrobial GenOmes with Examples from the Red Sea Extremophiles.</title>
        <authorList>
            <person name="Alam I."/>
            <person name="Antunes A."/>
            <person name="Kamau A.A."/>
            <person name="Ba Alawi W."/>
            <person name="Kalkatawi M."/>
            <person name="Stingl U."/>
            <person name="Bajic V.B."/>
        </authorList>
    </citation>
    <scope>NUCLEOTIDE SEQUENCE [LARGE SCALE GENOMIC DNA]</scope>
    <source>
        <strain evidence="2 3">E1L3A</strain>
    </source>
</reference>
<dbReference type="EMBL" id="AFNV02000024">
    <property type="protein sequence ID" value="ERJ18019.1"/>
    <property type="molecule type" value="Genomic_DNA"/>
</dbReference>
<evidence type="ECO:0000313" key="3">
    <source>
        <dbReference type="Proteomes" id="UP000006242"/>
    </source>
</evidence>
<dbReference type="Proteomes" id="UP000006242">
    <property type="component" value="Unassembled WGS sequence"/>
</dbReference>
<evidence type="ECO:0000313" key="2">
    <source>
        <dbReference type="EMBL" id="ERJ18019.1"/>
    </source>
</evidence>